<gene>
    <name evidence="4" type="ORF">Rsub_04915</name>
</gene>
<comment type="pathway">
    <text evidence="1">Protein modification; protein glycosylation.</text>
</comment>
<accession>A0A2V0P1U3</accession>
<dbReference type="Gene3D" id="3.40.50.11660">
    <property type="entry name" value="Glycosyl transferase family 10, C-terminal domain"/>
    <property type="match status" value="1"/>
</dbReference>
<organism evidence="4 5">
    <name type="scientific">Raphidocelis subcapitata</name>
    <dbReference type="NCBI Taxonomy" id="307507"/>
    <lineage>
        <taxon>Eukaryota</taxon>
        <taxon>Viridiplantae</taxon>
        <taxon>Chlorophyta</taxon>
        <taxon>core chlorophytes</taxon>
        <taxon>Chlorophyceae</taxon>
        <taxon>CS clade</taxon>
        <taxon>Sphaeropleales</taxon>
        <taxon>Selenastraceae</taxon>
        <taxon>Raphidocelis</taxon>
    </lineage>
</organism>
<dbReference type="InterPro" id="IPR038577">
    <property type="entry name" value="GT10-like_C_sf"/>
</dbReference>
<keyword evidence="3" id="KW-0472">Membrane</keyword>
<keyword evidence="5" id="KW-1185">Reference proteome</keyword>
<dbReference type="EMBL" id="BDRX01000027">
    <property type="protein sequence ID" value="GBF91810.1"/>
    <property type="molecule type" value="Genomic_DNA"/>
</dbReference>
<dbReference type="STRING" id="307507.A0A2V0P1U3"/>
<feature type="region of interest" description="Disordered" evidence="2">
    <location>
        <begin position="1"/>
        <end position="30"/>
    </location>
</feature>
<keyword evidence="4" id="KW-0808">Transferase</keyword>
<dbReference type="InterPro" id="IPR001503">
    <property type="entry name" value="Glyco_trans_10"/>
</dbReference>
<sequence length="379" mass="40146">MHSRSPQPFLGGAPTPPLLPSFRPPSGAAGARRRPARVAWLAAALIVSACLLAHARVSWWQQRLMAPGAGAAALGAPQPAAAGDLDRRGGRSLGEISTKAADGSSGGSPDRGGGGDGDAGMPDTAASPAPARSSPLLFFGVGSAYHHLPACPPGWARPGVGCDAAPCPVAWDWTADRAAADVVIFNTLNGGKGATARLNGTAGAEAGKTWVMFSMESGKYYPAVYKSKAMLFNVSADYRLDSADVPITYYTPSEWGDLRGAEVPFEAKREDALVAAFISNCGALNNRGRVLDELIKLLAGRVHSYGSTAALVEYIQRAAEDEALYSKHTAWRQLPEEAWSKEWQELRRLTEYSGLCRIAMHVAGRPHKWRGAHVAVQQH</sequence>
<proteinExistence type="predicted"/>
<feature type="region of interest" description="Disordered" evidence="2">
    <location>
        <begin position="73"/>
        <end position="129"/>
    </location>
</feature>
<dbReference type="GO" id="GO:0008417">
    <property type="term" value="F:fucosyltransferase activity"/>
    <property type="evidence" value="ECO:0007669"/>
    <property type="project" value="InterPro"/>
</dbReference>
<dbReference type="UniPathway" id="UPA00378"/>
<dbReference type="AlphaFoldDB" id="A0A2V0P1U3"/>
<evidence type="ECO:0000256" key="2">
    <source>
        <dbReference type="SAM" id="MobiDB-lite"/>
    </source>
</evidence>
<dbReference type="SUPFAM" id="SSF53756">
    <property type="entry name" value="UDP-Glycosyltransferase/glycogen phosphorylase"/>
    <property type="match status" value="1"/>
</dbReference>
<evidence type="ECO:0000256" key="1">
    <source>
        <dbReference type="ARBA" id="ARBA00004922"/>
    </source>
</evidence>
<dbReference type="Proteomes" id="UP000247498">
    <property type="component" value="Unassembled WGS sequence"/>
</dbReference>
<feature type="compositionally biased region" description="Gly residues" evidence="2">
    <location>
        <begin position="104"/>
        <end position="118"/>
    </location>
</feature>
<evidence type="ECO:0000313" key="5">
    <source>
        <dbReference type="Proteomes" id="UP000247498"/>
    </source>
</evidence>
<feature type="transmembrane region" description="Helical" evidence="3">
    <location>
        <begin position="38"/>
        <end position="57"/>
    </location>
</feature>
<feature type="compositionally biased region" description="Pro residues" evidence="2">
    <location>
        <begin position="14"/>
        <end position="23"/>
    </location>
</feature>
<dbReference type="InParanoid" id="A0A2V0P1U3"/>
<keyword evidence="3" id="KW-1133">Transmembrane helix</keyword>
<evidence type="ECO:0000256" key="3">
    <source>
        <dbReference type="SAM" id="Phobius"/>
    </source>
</evidence>
<dbReference type="PANTHER" id="PTHR11929:SF194">
    <property type="entry name" value="ALPHA-(1,3)-FUCOSYLTRANSFERASE 10"/>
    <property type="match status" value="1"/>
</dbReference>
<reference evidence="4 5" key="1">
    <citation type="journal article" date="2018" name="Sci. Rep.">
        <title>Raphidocelis subcapitata (=Pseudokirchneriella subcapitata) provides an insight into genome evolution and environmental adaptations in the Sphaeropleales.</title>
        <authorList>
            <person name="Suzuki S."/>
            <person name="Yamaguchi H."/>
            <person name="Nakajima N."/>
            <person name="Kawachi M."/>
        </authorList>
    </citation>
    <scope>NUCLEOTIDE SEQUENCE [LARGE SCALE GENOMIC DNA]</scope>
    <source>
        <strain evidence="4 5">NIES-35</strain>
    </source>
</reference>
<protein>
    <submittedName>
        <fullName evidence="4">Glycosyltransferase</fullName>
    </submittedName>
</protein>
<feature type="compositionally biased region" description="Low complexity" evidence="2">
    <location>
        <begin position="73"/>
        <end position="83"/>
    </location>
</feature>
<dbReference type="GO" id="GO:0016020">
    <property type="term" value="C:membrane"/>
    <property type="evidence" value="ECO:0007669"/>
    <property type="project" value="InterPro"/>
</dbReference>
<evidence type="ECO:0000313" key="4">
    <source>
        <dbReference type="EMBL" id="GBF91810.1"/>
    </source>
</evidence>
<keyword evidence="3" id="KW-0812">Transmembrane</keyword>
<comment type="caution">
    <text evidence="4">The sequence shown here is derived from an EMBL/GenBank/DDBJ whole genome shotgun (WGS) entry which is preliminary data.</text>
</comment>
<dbReference type="PANTHER" id="PTHR11929">
    <property type="entry name" value="ALPHA- 1,3 -FUCOSYLTRANSFERASE"/>
    <property type="match status" value="1"/>
</dbReference>
<dbReference type="OrthoDB" id="547348at2759"/>
<name>A0A2V0P1U3_9CHLO</name>